<accession>A0A0B2B7J9</accession>
<name>A0A0B2B7J9_9ACTN</name>
<evidence type="ECO:0000313" key="1">
    <source>
        <dbReference type="EMBL" id="PJJ56714.1"/>
    </source>
</evidence>
<organism evidence="1 2">
    <name type="scientific">Mumia flava</name>
    <dbReference type="NCBI Taxonomy" id="1348852"/>
    <lineage>
        <taxon>Bacteria</taxon>
        <taxon>Bacillati</taxon>
        <taxon>Actinomycetota</taxon>
        <taxon>Actinomycetes</taxon>
        <taxon>Propionibacteriales</taxon>
        <taxon>Nocardioidaceae</taxon>
        <taxon>Mumia</taxon>
    </lineage>
</organism>
<reference evidence="1 2" key="1">
    <citation type="submission" date="2017-11" db="EMBL/GenBank/DDBJ databases">
        <title>Genomic Encyclopedia of Archaeal and Bacterial Type Strains, Phase II (KMG-II): From Individual Species to Whole Genera.</title>
        <authorList>
            <person name="Goeker M."/>
        </authorList>
    </citation>
    <scope>NUCLEOTIDE SEQUENCE [LARGE SCALE GENOMIC DNA]</scope>
    <source>
        <strain evidence="1 2">DSM 27763</strain>
    </source>
</reference>
<proteinExistence type="predicted"/>
<keyword evidence="2" id="KW-1185">Reference proteome</keyword>
<protein>
    <submittedName>
        <fullName evidence="1">Putative AbiEi antitoxin of type IV toxin-antitoxin system</fullName>
    </submittedName>
</protein>
<sequence length="331" mass="36615">MVVDEIEAIAGVQGGYVTRGQLVRMGIRDRTIASAVRRGHLRKIRYGTYAPAATYDRLDPRDRHAVAVRAVLDKLGDSVAACGVSAAVLRRDPDFGLDLSEVNVTRLGTLSGRREAGVRYRRGGILPEDLTRIDGRLVTGPTRTCIEIGADVGVEAATVQVSNLLASEHIAKDDLAALVDARYLRWPDLATFRTAVEIADGRCESPGEARSLFLFFKHGVPRPDLQRTLTLETGALARVDFDWVGVRHVGEFDGLVKYGRRNPYSTDVGQVLTDEKEREDRIRDLDYGVSRWIWRELREPAAVRTAARIRAAIERSRRTFVLAVAGGAARR</sequence>
<dbReference type="AlphaFoldDB" id="A0A0B2B7J9"/>
<dbReference type="EMBL" id="PGEZ01000001">
    <property type="protein sequence ID" value="PJJ56714.1"/>
    <property type="molecule type" value="Genomic_DNA"/>
</dbReference>
<evidence type="ECO:0000313" key="2">
    <source>
        <dbReference type="Proteomes" id="UP000230842"/>
    </source>
</evidence>
<gene>
    <name evidence="1" type="ORF">CLV56_0925</name>
</gene>
<dbReference type="Proteomes" id="UP000230842">
    <property type="component" value="Unassembled WGS sequence"/>
</dbReference>
<comment type="caution">
    <text evidence="1">The sequence shown here is derived from an EMBL/GenBank/DDBJ whole genome shotgun (WGS) entry which is preliminary data.</text>
</comment>